<dbReference type="AlphaFoldDB" id="A0A4Y7T4H0"/>
<dbReference type="EMBL" id="QPFP01000030">
    <property type="protein sequence ID" value="TEB28838.1"/>
    <property type="molecule type" value="Genomic_DNA"/>
</dbReference>
<reference evidence="1 2" key="1">
    <citation type="journal article" date="2019" name="Nat. Ecol. Evol.">
        <title>Megaphylogeny resolves global patterns of mushroom evolution.</title>
        <authorList>
            <person name="Varga T."/>
            <person name="Krizsan K."/>
            <person name="Foldi C."/>
            <person name="Dima B."/>
            <person name="Sanchez-Garcia M."/>
            <person name="Sanchez-Ramirez S."/>
            <person name="Szollosi G.J."/>
            <person name="Szarkandi J.G."/>
            <person name="Papp V."/>
            <person name="Albert L."/>
            <person name="Andreopoulos W."/>
            <person name="Angelini C."/>
            <person name="Antonin V."/>
            <person name="Barry K.W."/>
            <person name="Bougher N.L."/>
            <person name="Buchanan P."/>
            <person name="Buyck B."/>
            <person name="Bense V."/>
            <person name="Catcheside P."/>
            <person name="Chovatia M."/>
            <person name="Cooper J."/>
            <person name="Damon W."/>
            <person name="Desjardin D."/>
            <person name="Finy P."/>
            <person name="Geml J."/>
            <person name="Haridas S."/>
            <person name="Hughes K."/>
            <person name="Justo A."/>
            <person name="Karasinski D."/>
            <person name="Kautmanova I."/>
            <person name="Kiss B."/>
            <person name="Kocsube S."/>
            <person name="Kotiranta H."/>
            <person name="LaButti K.M."/>
            <person name="Lechner B.E."/>
            <person name="Liimatainen K."/>
            <person name="Lipzen A."/>
            <person name="Lukacs Z."/>
            <person name="Mihaltcheva S."/>
            <person name="Morgado L.N."/>
            <person name="Niskanen T."/>
            <person name="Noordeloos M.E."/>
            <person name="Ohm R.A."/>
            <person name="Ortiz-Santana B."/>
            <person name="Ovrebo C."/>
            <person name="Racz N."/>
            <person name="Riley R."/>
            <person name="Savchenko A."/>
            <person name="Shiryaev A."/>
            <person name="Soop K."/>
            <person name="Spirin V."/>
            <person name="Szebenyi C."/>
            <person name="Tomsovsky M."/>
            <person name="Tulloss R.E."/>
            <person name="Uehling J."/>
            <person name="Grigoriev I.V."/>
            <person name="Vagvolgyi C."/>
            <person name="Papp T."/>
            <person name="Martin F.M."/>
            <person name="Miettinen O."/>
            <person name="Hibbett D.S."/>
            <person name="Nagy L.G."/>
        </authorList>
    </citation>
    <scope>NUCLEOTIDE SEQUENCE [LARGE SCALE GENOMIC DNA]</scope>
    <source>
        <strain evidence="1 2">FP101781</strain>
    </source>
</reference>
<dbReference type="Proteomes" id="UP000298030">
    <property type="component" value="Unassembled WGS sequence"/>
</dbReference>
<proteinExistence type="predicted"/>
<evidence type="ECO:0000313" key="2">
    <source>
        <dbReference type="Proteomes" id="UP000298030"/>
    </source>
</evidence>
<name>A0A4Y7T4H0_COPMI</name>
<evidence type="ECO:0000313" key="1">
    <source>
        <dbReference type="EMBL" id="TEB28838.1"/>
    </source>
</evidence>
<accession>A0A4Y7T4H0</accession>
<organism evidence="1 2">
    <name type="scientific">Coprinellus micaceus</name>
    <name type="common">Glistening ink-cap mushroom</name>
    <name type="synonym">Coprinus micaceus</name>
    <dbReference type="NCBI Taxonomy" id="71717"/>
    <lineage>
        <taxon>Eukaryota</taxon>
        <taxon>Fungi</taxon>
        <taxon>Dikarya</taxon>
        <taxon>Basidiomycota</taxon>
        <taxon>Agaricomycotina</taxon>
        <taxon>Agaricomycetes</taxon>
        <taxon>Agaricomycetidae</taxon>
        <taxon>Agaricales</taxon>
        <taxon>Agaricineae</taxon>
        <taxon>Psathyrellaceae</taxon>
        <taxon>Coprinellus</taxon>
    </lineage>
</organism>
<gene>
    <name evidence="1" type="ORF">FA13DRAFT_1735349</name>
</gene>
<protein>
    <submittedName>
        <fullName evidence="1">Uncharacterized protein</fullName>
    </submittedName>
</protein>
<keyword evidence="2" id="KW-1185">Reference proteome</keyword>
<comment type="caution">
    <text evidence="1">The sequence shown here is derived from an EMBL/GenBank/DDBJ whole genome shotgun (WGS) entry which is preliminary data.</text>
</comment>
<sequence length="82" mass="9224">MPTHWAAYSPSSADPTSRSVYDIFVCPMVIKRGSEFWSVIVSTVPSEPPTRLSRLSVLNLCIRIDSSELSLFFSCAIDRELR</sequence>